<evidence type="ECO:0000256" key="1">
    <source>
        <dbReference type="SAM" id="SignalP"/>
    </source>
</evidence>
<dbReference type="SUPFAM" id="SSF49695">
    <property type="entry name" value="gamma-Crystallin-like"/>
    <property type="match status" value="1"/>
</dbReference>
<dbReference type="InterPro" id="IPR011024">
    <property type="entry name" value="G_crystallin-like"/>
</dbReference>
<name>A0A6G4X0I4_9ACTN</name>
<evidence type="ECO:0000313" key="3">
    <source>
        <dbReference type="Proteomes" id="UP000477722"/>
    </source>
</evidence>
<keyword evidence="1" id="KW-0732">Signal</keyword>
<keyword evidence="3" id="KW-1185">Reference proteome</keyword>
<reference evidence="2 3" key="1">
    <citation type="submission" date="2020-02" db="EMBL/GenBank/DDBJ databases">
        <title>Whole-genome analyses of novel actinobacteria.</title>
        <authorList>
            <person name="Sahin N."/>
            <person name="Tatar D."/>
        </authorList>
    </citation>
    <scope>NUCLEOTIDE SEQUENCE [LARGE SCALE GENOMIC DNA]</scope>
    <source>
        <strain evidence="2 3">SB3404</strain>
    </source>
</reference>
<comment type="caution">
    <text evidence="2">The sequence shown here is derived from an EMBL/GenBank/DDBJ whole genome shotgun (WGS) entry which is preliminary data.</text>
</comment>
<dbReference type="Pfam" id="PF03995">
    <property type="entry name" value="Inhibitor_I36"/>
    <property type="match status" value="1"/>
</dbReference>
<dbReference type="Proteomes" id="UP000477722">
    <property type="component" value="Unassembled WGS sequence"/>
</dbReference>
<organism evidence="2 3">
    <name type="scientific">Streptomyces boncukensis</name>
    <dbReference type="NCBI Taxonomy" id="2711219"/>
    <lineage>
        <taxon>Bacteria</taxon>
        <taxon>Bacillati</taxon>
        <taxon>Actinomycetota</taxon>
        <taxon>Actinomycetes</taxon>
        <taxon>Kitasatosporales</taxon>
        <taxon>Streptomycetaceae</taxon>
        <taxon>Streptomyces</taxon>
    </lineage>
</organism>
<dbReference type="AlphaFoldDB" id="A0A6G4X0I4"/>
<feature type="chain" id="PRO_5026071225" evidence="1">
    <location>
        <begin position="27"/>
        <end position="124"/>
    </location>
</feature>
<feature type="signal peptide" evidence="1">
    <location>
        <begin position="1"/>
        <end position="26"/>
    </location>
</feature>
<protein>
    <submittedName>
        <fullName evidence="2">Uncharacterized protein</fullName>
    </submittedName>
</protein>
<dbReference type="EMBL" id="JAAKZZ010000243">
    <property type="protein sequence ID" value="NGO70898.1"/>
    <property type="molecule type" value="Genomic_DNA"/>
</dbReference>
<dbReference type="RefSeq" id="WP_165300549.1">
    <property type="nucleotide sequence ID" value="NZ_JAAKZZ010000243.1"/>
</dbReference>
<evidence type="ECO:0000313" key="2">
    <source>
        <dbReference type="EMBL" id="NGO70898.1"/>
    </source>
</evidence>
<dbReference type="Gene3D" id="2.60.20.10">
    <property type="entry name" value="Crystallins"/>
    <property type="match status" value="1"/>
</dbReference>
<proteinExistence type="predicted"/>
<accession>A0A6G4X0I4</accession>
<gene>
    <name evidence="2" type="ORF">G5C65_21565</name>
</gene>
<sequence length="124" mass="13543">MRVIRRITLATVVLAATVMLPHASVAQSPSPSSPAAPSVAAAGAFRGYVNYHFDGPSKKFSGEVGDCKYVGGDWNDKIRSARTNTRDLVELWEHHDCTGYSITIDRTGYGRIGPWVSAYRVTRT</sequence>